<dbReference type="Proteomes" id="UP001433508">
    <property type="component" value="Unassembled WGS sequence"/>
</dbReference>
<name>A0ACC3SW48_LIPKO</name>
<proteinExistence type="predicted"/>
<comment type="caution">
    <text evidence="1">The sequence shown here is derived from an EMBL/GenBank/DDBJ whole genome shotgun (WGS) entry which is preliminary data.</text>
</comment>
<sequence length="476" mass="51121">MAASPRAPQSAIAPLPVGLTQLPQSPATFQTKSSSIPVPPRSLSDAIAERRTLFPTRLSVPGVQPTLSKLKTPLQSIPSSTTDDSRANSTSSTTTPLTSTTPTAALANNAQPTAIACSVTPKLTIFDALDKFERKIADLIDKVALYAPGADTAKELVDVDLRLEKAVDELLLYQENKAVISRLRAESNGLDSQLNALLKVLSDARATLLSIPGANEHGLNDAHEIPKTSYTEILAYATKISKFSRAPPGFEPPPGWVSQPPSGHPKTEASADGQAPTVEETVSATLKEAYKDPSSIPANLPWPAEDEMRRGMLVQYNRMFGSDGGENGVVATEITVSVPGQEGRPDNKPPESTSSHVQINTTQPPHGKKRKHGEKRKYKQRRNALPSDIEGAEDDNSEDGDGEDEDEDSSGNEDDENLSASSDYAETQHALPHPNQSSQYGNNGAAAPATNGNIQHDREFNRETLLDLDLFEPDED</sequence>
<protein>
    <submittedName>
        <fullName evidence="1">Vitamin-D-receptor interacting mediator subunit 4-domain-containing protein</fullName>
    </submittedName>
</protein>
<gene>
    <name evidence="1" type="ORF">V1525DRAFT_409792</name>
</gene>
<organism evidence="1 2">
    <name type="scientific">Lipomyces kononenkoae</name>
    <name type="common">Yeast</name>
    <dbReference type="NCBI Taxonomy" id="34357"/>
    <lineage>
        <taxon>Eukaryota</taxon>
        <taxon>Fungi</taxon>
        <taxon>Dikarya</taxon>
        <taxon>Ascomycota</taxon>
        <taxon>Saccharomycotina</taxon>
        <taxon>Lipomycetes</taxon>
        <taxon>Lipomycetales</taxon>
        <taxon>Lipomycetaceae</taxon>
        <taxon>Lipomyces</taxon>
    </lineage>
</organism>
<evidence type="ECO:0000313" key="2">
    <source>
        <dbReference type="Proteomes" id="UP001433508"/>
    </source>
</evidence>
<dbReference type="EMBL" id="MU971413">
    <property type="protein sequence ID" value="KAK9235520.1"/>
    <property type="molecule type" value="Genomic_DNA"/>
</dbReference>
<accession>A0ACC3SW48</accession>
<keyword evidence="2" id="KW-1185">Reference proteome</keyword>
<reference evidence="2" key="1">
    <citation type="journal article" date="2024" name="Front. Bioeng. Biotechnol.">
        <title>Genome-scale model development and genomic sequencing of the oleaginous clade Lipomyces.</title>
        <authorList>
            <person name="Czajka J.J."/>
            <person name="Han Y."/>
            <person name="Kim J."/>
            <person name="Mondo S.J."/>
            <person name="Hofstad B.A."/>
            <person name="Robles A."/>
            <person name="Haridas S."/>
            <person name="Riley R."/>
            <person name="LaButti K."/>
            <person name="Pangilinan J."/>
            <person name="Andreopoulos W."/>
            <person name="Lipzen A."/>
            <person name="Yan J."/>
            <person name="Wang M."/>
            <person name="Ng V."/>
            <person name="Grigoriev I.V."/>
            <person name="Spatafora J.W."/>
            <person name="Magnuson J.K."/>
            <person name="Baker S.E."/>
            <person name="Pomraning K.R."/>
        </authorList>
    </citation>
    <scope>NUCLEOTIDE SEQUENCE [LARGE SCALE GENOMIC DNA]</scope>
    <source>
        <strain evidence="2">CBS 7786</strain>
    </source>
</reference>
<evidence type="ECO:0000313" key="1">
    <source>
        <dbReference type="EMBL" id="KAK9235520.1"/>
    </source>
</evidence>